<evidence type="ECO:0000313" key="2">
    <source>
        <dbReference type="Proteomes" id="UP000467841"/>
    </source>
</evidence>
<protein>
    <submittedName>
        <fullName evidence="1">Uncharacterized protein</fullName>
    </submittedName>
</protein>
<dbReference type="AlphaFoldDB" id="A0A6D2KSU5"/>
<dbReference type="Proteomes" id="UP000467841">
    <property type="component" value="Unassembled WGS sequence"/>
</dbReference>
<reference evidence="1" key="1">
    <citation type="submission" date="2020-01" db="EMBL/GenBank/DDBJ databases">
        <authorList>
            <person name="Mishra B."/>
        </authorList>
    </citation>
    <scope>NUCLEOTIDE SEQUENCE [LARGE SCALE GENOMIC DNA]</scope>
</reference>
<accession>A0A6D2KSU5</accession>
<comment type="caution">
    <text evidence="1">The sequence shown here is derived from an EMBL/GenBank/DDBJ whole genome shotgun (WGS) entry which is preliminary data.</text>
</comment>
<evidence type="ECO:0000313" key="1">
    <source>
        <dbReference type="EMBL" id="CAA7056260.1"/>
    </source>
</evidence>
<gene>
    <name evidence="1" type="ORF">MERR_LOCUS43496</name>
</gene>
<dbReference type="EMBL" id="CACVBM020001630">
    <property type="protein sequence ID" value="CAA7056260.1"/>
    <property type="molecule type" value="Genomic_DNA"/>
</dbReference>
<proteinExistence type="predicted"/>
<keyword evidence="2" id="KW-1185">Reference proteome</keyword>
<sequence length="162" mass="17530">MGHEEHGGTWHMEAAQLDTQRKKGEAILKTSSTVYSTNRSSSSTRPAKLQLDRAENPRQYPHALSIGIGAGSCAYCKAANKGDSCGEDGGLPRANSQYIMALQEGPSTSRAEMLQQLTLISYELKQGENYYGAIIAEFTTMVKEGESVGGIKKIDGVQLRES</sequence>
<organism evidence="1 2">
    <name type="scientific">Microthlaspi erraticum</name>
    <dbReference type="NCBI Taxonomy" id="1685480"/>
    <lineage>
        <taxon>Eukaryota</taxon>
        <taxon>Viridiplantae</taxon>
        <taxon>Streptophyta</taxon>
        <taxon>Embryophyta</taxon>
        <taxon>Tracheophyta</taxon>
        <taxon>Spermatophyta</taxon>
        <taxon>Magnoliopsida</taxon>
        <taxon>eudicotyledons</taxon>
        <taxon>Gunneridae</taxon>
        <taxon>Pentapetalae</taxon>
        <taxon>rosids</taxon>
        <taxon>malvids</taxon>
        <taxon>Brassicales</taxon>
        <taxon>Brassicaceae</taxon>
        <taxon>Coluteocarpeae</taxon>
        <taxon>Microthlaspi</taxon>
    </lineage>
</organism>
<name>A0A6D2KSU5_9BRAS</name>